<dbReference type="GO" id="GO:0005886">
    <property type="term" value="C:plasma membrane"/>
    <property type="evidence" value="ECO:0007669"/>
    <property type="project" value="TreeGrafter"/>
</dbReference>
<dbReference type="InterPro" id="IPR020846">
    <property type="entry name" value="MFS_dom"/>
</dbReference>
<proteinExistence type="predicted"/>
<keyword evidence="9" id="KW-1185">Reference proteome</keyword>
<dbReference type="FunFam" id="1.20.1250.20:FF:000011">
    <property type="entry name" value="MFS multidrug transporter, putative"/>
    <property type="match status" value="1"/>
</dbReference>
<keyword evidence="4 6" id="KW-0472">Membrane</keyword>
<feature type="transmembrane region" description="Helical" evidence="6">
    <location>
        <begin position="370"/>
        <end position="387"/>
    </location>
</feature>
<feature type="transmembrane region" description="Helical" evidence="6">
    <location>
        <begin position="227"/>
        <end position="257"/>
    </location>
</feature>
<evidence type="ECO:0000313" key="8">
    <source>
        <dbReference type="EMBL" id="KAK0440401.1"/>
    </source>
</evidence>
<accession>A0AA39MMM8</accession>
<evidence type="ECO:0000313" key="9">
    <source>
        <dbReference type="Proteomes" id="UP001175211"/>
    </source>
</evidence>
<feature type="compositionally biased region" description="Polar residues" evidence="5">
    <location>
        <begin position="1"/>
        <end position="27"/>
    </location>
</feature>
<reference evidence="8" key="1">
    <citation type="submission" date="2023-06" db="EMBL/GenBank/DDBJ databases">
        <authorList>
            <consortium name="Lawrence Berkeley National Laboratory"/>
            <person name="Ahrendt S."/>
            <person name="Sahu N."/>
            <person name="Indic B."/>
            <person name="Wong-Bajracharya J."/>
            <person name="Merenyi Z."/>
            <person name="Ke H.-M."/>
            <person name="Monk M."/>
            <person name="Kocsube S."/>
            <person name="Drula E."/>
            <person name="Lipzen A."/>
            <person name="Balint B."/>
            <person name="Henrissat B."/>
            <person name="Andreopoulos B."/>
            <person name="Martin F.M."/>
            <person name="Harder C.B."/>
            <person name="Rigling D."/>
            <person name="Ford K.L."/>
            <person name="Foster G.D."/>
            <person name="Pangilinan J."/>
            <person name="Papanicolaou A."/>
            <person name="Barry K."/>
            <person name="LaButti K."/>
            <person name="Viragh M."/>
            <person name="Koriabine M."/>
            <person name="Yan M."/>
            <person name="Riley R."/>
            <person name="Champramary S."/>
            <person name="Plett K.L."/>
            <person name="Tsai I.J."/>
            <person name="Slot J."/>
            <person name="Sipos G."/>
            <person name="Plett J."/>
            <person name="Nagy L.G."/>
            <person name="Grigoriev I.V."/>
        </authorList>
    </citation>
    <scope>NUCLEOTIDE SEQUENCE</scope>
    <source>
        <strain evidence="8">CCBAS 213</strain>
    </source>
</reference>
<dbReference type="RefSeq" id="XP_060323562.1">
    <property type="nucleotide sequence ID" value="XM_060478465.1"/>
</dbReference>
<dbReference type="Gene3D" id="1.20.1250.20">
    <property type="entry name" value="MFS general substrate transporter like domains"/>
    <property type="match status" value="1"/>
</dbReference>
<dbReference type="EMBL" id="JAUEPS010000077">
    <property type="protein sequence ID" value="KAK0440401.1"/>
    <property type="molecule type" value="Genomic_DNA"/>
</dbReference>
<feature type="transmembrane region" description="Helical" evidence="6">
    <location>
        <begin position="344"/>
        <end position="363"/>
    </location>
</feature>
<evidence type="ECO:0000259" key="7">
    <source>
        <dbReference type="PROSITE" id="PS50850"/>
    </source>
</evidence>
<feature type="transmembrane region" description="Helical" evidence="6">
    <location>
        <begin position="168"/>
        <end position="188"/>
    </location>
</feature>
<dbReference type="GO" id="GO:0022857">
    <property type="term" value="F:transmembrane transporter activity"/>
    <property type="evidence" value="ECO:0007669"/>
    <property type="project" value="InterPro"/>
</dbReference>
<dbReference type="CDD" id="cd17323">
    <property type="entry name" value="MFS_Tpo1_MDR_like"/>
    <property type="match status" value="1"/>
</dbReference>
<feature type="transmembrane region" description="Helical" evidence="6">
    <location>
        <begin position="393"/>
        <end position="415"/>
    </location>
</feature>
<dbReference type="GeneID" id="85362013"/>
<comment type="caution">
    <text evidence="8">The sequence shown here is derived from an EMBL/GenBank/DDBJ whole genome shotgun (WGS) entry which is preliminary data.</text>
</comment>
<feature type="transmembrane region" description="Helical" evidence="6">
    <location>
        <begin position="459"/>
        <end position="479"/>
    </location>
</feature>
<protein>
    <submittedName>
        <fullName evidence="8">MFS polyamine transporter</fullName>
    </submittedName>
</protein>
<comment type="subcellular location">
    <subcellularLocation>
        <location evidence="1">Membrane</location>
        <topology evidence="1">Multi-pass membrane protein</topology>
    </subcellularLocation>
</comment>
<dbReference type="PANTHER" id="PTHR23502">
    <property type="entry name" value="MAJOR FACILITATOR SUPERFAMILY"/>
    <property type="match status" value="1"/>
</dbReference>
<dbReference type="PROSITE" id="PS50850">
    <property type="entry name" value="MFS"/>
    <property type="match status" value="1"/>
</dbReference>
<dbReference type="Proteomes" id="UP001175211">
    <property type="component" value="Unassembled WGS sequence"/>
</dbReference>
<dbReference type="InterPro" id="IPR011701">
    <property type="entry name" value="MFS"/>
</dbReference>
<gene>
    <name evidence="8" type="ORF">EV420DRAFT_1650532</name>
</gene>
<sequence length="514" mass="55965">MNMNPTPRSSITTLDATRSSPAQTTAIGTKDGENKLPNNDSGSYVDPNMVTWDGPDDPSNPQNWPNSKKWIVTIVSVNLALSVSFASAAPTSAFAETVRVFNINSETAYTIVTLFLLGLAIGPSFWGPGSELYGRRPIILGAMFAYILFHLGQALAHNIESLLVCRFFSGFFGVAPLAVDGGIIADIWPAIGRGPAASLFATSVFLGPVLGPLVGGFIASSSVTWRWIYWVMMMFAGACTVMAIIFLPETNASVILLKKVKRLRKEDPESNARLFAGHEMEDWSIKGIAQRTLCRPFKMLLLEPILVLVTVYISVVYAVLYALFEAIPIIFIETRGFTLWENGLIFIGVGIGTTLGAIINILLLPALSRVGAPCLIIGAFWLGWTGQYASIKWYVPAISTIFIGASISLIFMSFLSYLLDVYLIHAASAFAANTIIRSLVAAAFPLFTVQMYHNLGINWASTLVGLIGVVLAPSPFLFYKFGKQIRRHSKFAPCIDLEIERQLEIEAAQGEKAA</sequence>
<evidence type="ECO:0000256" key="5">
    <source>
        <dbReference type="SAM" id="MobiDB-lite"/>
    </source>
</evidence>
<evidence type="ECO:0000256" key="3">
    <source>
        <dbReference type="ARBA" id="ARBA00022989"/>
    </source>
</evidence>
<dbReference type="PANTHER" id="PTHR23502:SF74">
    <property type="entry name" value="MAJOR FACILITATOR SUPERFAMILY (MFS) PROFILE DOMAIN-CONTAINING PROTEIN"/>
    <property type="match status" value="1"/>
</dbReference>
<evidence type="ECO:0000256" key="6">
    <source>
        <dbReference type="SAM" id="Phobius"/>
    </source>
</evidence>
<evidence type="ECO:0000256" key="2">
    <source>
        <dbReference type="ARBA" id="ARBA00022692"/>
    </source>
</evidence>
<feature type="transmembrane region" description="Helical" evidence="6">
    <location>
        <begin position="200"/>
        <end position="221"/>
    </location>
</feature>
<feature type="transmembrane region" description="Helical" evidence="6">
    <location>
        <begin position="300"/>
        <end position="324"/>
    </location>
</feature>
<evidence type="ECO:0000256" key="4">
    <source>
        <dbReference type="ARBA" id="ARBA00023136"/>
    </source>
</evidence>
<feature type="transmembrane region" description="Helical" evidence="6">
    <location>
        <begin position="108"/>
        <end position="126"/>
    </location>
</feature>
<dbReference type="SUPFAM" id="SSF103473">
    <property type="entry name" value="MFS general substrate transporter"/>
    <property type="match status" value="1"/>
</dbReference>
<evidence type="ECO:0000256" key="1">
    <source>
        <dbReference type="ARBA" id="ARBA00004141"/>
    </source>
</evidence>
<feature type="transmembrane region" description="Helical" evidence="6">
    <location>
        <begin position="138"/>
        <end position="156"/>
    </location>
</feature>
<dbReference type="AlphaFoldDB" id="A0AA39MMM8"/>
<keyword evidence="2 6" id="KW-0812">Transmembrane</keyword>
<feature type="domain" description="Major facilitator superfamily (MFS) profile" evidence="7">
    <location>
        <begin position="71"/>
        <end position="486"/>
    </location>
</feature>
<feature type="region of interest" description="Disordered" evidence="5">
    <location>
        <begin position="1"/>
        <end position="64"/>
    </location>
</feature>
<keyword evidence="3 6" id="KW-1133">Transmembrane helix</keyword>
<name>A0AA39MMM8_ARMTA</name>
<dbReference type="InterPro" id="IPR036259">
    <property type="entry name" value="MFS_trans_sf"/>
</dbReference>
<feature type="transmembrane region" description="Helical" evidence="6">
    <location>
        <begin position="70"/>
        <end position="88"/>
    </location>
</feature>
<dbReference type="Pfam" id="PF07690">
    <property type="entry name" value="MFS_1"/>
    <property type="match status" value="1"/>
</dbReference>
<feature type="transmembrane region" description="Helical" evidence="6">
    <location>
        <begin position="422"/>
        <end position="447"/>
    </location>
</feature>
<organism evidence="8 9">
    <name type="scientific">Armillaria tabescens</name>
    <name type="common">Ringless honey mushroom</name>
    <name type="synonym">Agaricus tabescens</name>
    <dbReference type="NCBI Taxonomy" id="1929756"/>
    <lineage>
        <taxon>Eukaryota</taxon>
        <taxon>Fungi</taxon>
        <taxon>Dikarya</taxon>
        <taxon>Basidiomycota</taxon>
        <taxon>Agaricomycotina</taxon>
        <taxon>Agaricomycetes</taxon>
        <taxon>Agaricomycetidae</taxon>
        <taxon>Agaricales</taxon>
        <taxon>Marasmiineae</taxon>
        <taxon>Physalacriaceae</taxon>
        <taxon>Desarmillaria</taxon>
    </lineage>
</organism>